<organism evidence="2 3">
    <name type="scientific">Rhodococcus jostii</name>
    <dbReference type="NCBI Taxonomy" id="132919"/>
    <lineage>
        <taxon>Bacteria</taxon>
        <taxon>Bacillati</taxon>
        <taxon>Actinomycetota</taxon>
        <taxon>Actinomycetes</taxon>
        <taxon>Mycobacteriales</taxon>
        <taxon>Nocardiaceae</taxon>
        <taxon>Rhodococcus</taxon>
    </lineage>
</organism>
<dbReference type="CDD" id="cd10938">
    <property type="entry name" value="CE4_HpPgdA_like"/>
    <property type="match status" value="1"/>
</dbReference>
<sequence length="301" mass="33577">MTTKPRMSVCLTFDFDALSVYLGTMQTKSPASLSRGEFGPFAIPRILDLLNEYEITATFFVPGHTALAYPDMVRRIHDGGHEIGHHGFVHENPAALDEAEERRVFELGMEALAKVVGVTPRGYRSPGADLSDHSIDILIENGMVYDATLCGSDFTPYYVRQGDVATFDAPFQFGEPANLVEIPFSWGLDDWPHLEFAPGWSTGQKPPSAVEEIWRSEFDYAYANVPGGVYDLCMHPQIIGRGSRLEMLRRLIEHMASHPGVIFEPVVSYAERWRDANPLEKWRLEPSVHVRGRDGGPVGAL</sequence>
<feature type="domain" description="NodB homology" evidence="1">
    <location>
        <begin position="30"/>
        <end position="168"/>
    </location>
</feature>
<proteinExistence type="predicted"/>
<dbReference type="Gene3D" id="3.20.20.370">
    <property type="entry name" value="Glycoside hydrolase/deacetylase"/>
    <property type="match status" value="1"/>
</dbReference>
<dbReference type="Proteomes" id="UP001185737">
    <property type="component" value="Unassembled WGS sequence"/>
</dbReference>
<dbReference type="EMBL" id="JAWLKA010000039">
    <property type="protein sequence ID" value="MDV6286479.1"/>
    <property type="molecule type" value="Genomic_DNA"/>
</dbReference>
<accession>A0ABU4CSE8</accession>
<dbReference type="PANTHER" id="PTHR47561:SF1">
    <property type="entry name" value="POLYSACCHARIDE DEACETYLASE FAMILY PROTEIN (AFU_ORTHOLOGUE AFUA_6G05030)"/>
    <property type="match status" value="1"/>
</dbReference>
<dbReference type="Pfam" id="PF01522">
    <property type="entry name" value="Polysacc_deac_1"/>
    <property type="match status" value="1"/>
</dbReference>
<dbReference type="PANTHER" id="PTHR47561">
    <property type="entry name" value="POLYSACCHARIDE DEACETYLASE FAMILY PROTEIN (AFU_ORTHOLOGUE AFUA_6G05030)"/>
    <property type="match status" value="1"/>
</dbReference>
<evidence type="ECO:0000313" key="2">
    <source>
        <dbReference type="EMBL" id="MDV6286479.1"/>
    </source>
</evidence>
<name>A0ABU4CSE8_RHOJO</name>
<gene>
    <name evidence="2" type="ORF">R3Q59_39015</name>
</gene>
<keyword evidence="3" id="KW-1185">Reference proteome</keyword>
<comment type="caution">
    <text evidence="2">The sequence shown here is derived from an EMBL/GenBank/DDBJ whole genome shotgun (WGS) entry which is preliminary data.</text>
</comment>
<dbReference type="PROSITE" id="PS51677">
    <property type="entry name" value="NODB"/>
    <property type="match status" value="1"/>
</dbReference>
<dbReference type="InterPro" id="IPR037950">
    <property type="entry name" value="PgdA-like"/>
</dbReference>
<reference evidence="2 3" key="1">
    <citation type="submission" date="2023-10" db="EMBL/GenBank/DDBJ databases">
        <title>Development of a sustainable strategy for remediation of hydrocarbon-contaminated territories based on the waste exchange concept.</title>
        <authorList>
            <person name="Krivoruchko A."/>
        </authorList>
    </citation>
    <scope>NUCLEOTIDE SEQUENCE [LARGE SCALE GENOMIC DNA]</scope>
    <source>
        <strain evidence="2 3">IEGM 60</strain>
    </source>
</reference>
<evidence type="ECO:0000259" key="1">
    <source>
        <dbReference type="PROSITE" id="PS51677"/>
    </source>
</evidence>
<dbReference type="InterPro" id="IPR002509">
    <property type="entry name" value="NODB_dom"/>
</dbReference>
<dbReference type="SUPFAM" id="SSF88713">
    <property type="entry name" value="Glycoside hydrolase/deacetylase"/>
    <property type="match status" value="1"/>
</dbReference>
<dbReference type="RefSeq" id="WP_317571513.1">
    <property type="nucleotide sequence ID" value="NZ_JAWLKA010000039.1"/>
</dbReference>
<dbReference type="InterPro" id="IPR011330">
    <property type="entry name" value="Glyco_hydro/deAcase_b/a-brl"/>
</dbReference>
<evidence type="ECO:0000313" key="3">
    <source>
        <dbReference type="Proteomes" id="UP001185737"/>
    </source>
</evidence>
<protein>
    <submittedName>
        <fullName evidence="2">Polysaccharide deacetylase</fullName>
    </submittedName>
</protein>